<organism evidence="2 3">
    <name type="scientific">Desulfosarcina ovata subsp. sediminis</name>
    <dbReference type="NCBI Taxonomy" id="885957"/>
    <lineage>
        <taxon>Bacteria</taxon>
        <taxon>Pseudomonadati</taxon>
        <taxon>Thermodesulfobacteriota</taxon>
        <taxon>Desulfobacteria</taxon>
        <taxon>Desulfobacterales</taxon>
        <taxon>Desulfosarcinaceae</taxon>
        <taxon>Desulfosarcina</taxon>
    </lineage>
</organism>
<gene>
    <name evidence="2" type="ORF">DSCO28_66210</name>
</gene>
<protein>
    <submittedName>
        <fullName evidence="2">Uncharacterized protein</fullName>
    </submittedName>
</protein>
<evidence type="ECO:0000256" key="1">
    <source>
        <dbReference type="SAM" id="SignalP"/>
    </source>
</evidence>
<feature type="signal peptide" evidence="1">
    <location>
        <begin position="1"/>
        <end position="25"/>
    </location>
</feature>
<feature type="chain" id="PRO_5024386801" evidence="1">
    <location>
        <begin position="26"/>
        <end position="823"/>
    </location>
</feature>
<dbReference type="EMBL" id="AP021876">
    <property type="protein sequence ID" value="BBO86055.1"/>
    <property type="molecule type" value="Genomic_DNA"/>
</dbReference>
<dbReference type="KEGG" id="dov:DSCO28_66210"/>
<sequence length="823" mass="93955">MQRNLKHLKPHPILLSLLIAMPVFAVSPGSDNEGNETGKLPDRVVIKTPLQSFNRFYYFALKDGRIYYKPNAETTGKRGTWKLFLATGLPGNKSVGDFPVPSSVKSIYADADEIVALSDAGRFYWLRLGKGISWEEKIWNHLWGWPEKEPLFLTGPASSPVGWAIGRRNRDVLYHEDIDGNPHHFGTMGITTLYVLNSRGREIRFTDSGLPADFSHTICLPNRGKFVAENISVSASTIFVIDAAGDMYTRLIDFDTSGSDPMFFKYSYKREKRHDNGEDWGSNFTKWSLPAEGWRKQPGIDLKGRARLSSMITILQNGHGNAARELRMAGINEDGNTGYYYKNIFDDTWSFSLAELTIPDSSFLKEGKKIDYSKLKNSDIHYRGKIRRASVYLGNVSAELLNFNLTESPSILRIIENGRPFDITFYTVESWTYLKRIDPGRDGVPKIFLGTLEFPVETENNSHGYGPVLRELKKQNLKTFRFLVEATTDYVYIKPRSEIYTDIEMIFAAKNLPFRHPMVARTYSLAVNGFNKIASSDDLIIESLSGLSSKDIPLLKKKIKKNREAISGMKSIMKRMKRASKELSESSLKYKFFYTLVNATGLVFLDKPKIWTSTRHFGAILKSYKDSYKYLYFVKEQDYDQAVAKIESRIDAYSHKIHELNGKSKSEIFYSEKFFDYFEKLGIKDEYLSYLSLSGVISARCDVSPVKKGYSFFFIRLGKNGICNRLTFIVELPEISKEMLQSSTEGIVEKGKFEALLTLFNIDESPESLDIYKKIFLTNYPAGERSESLKALLKIEKGEWQLYDTSGFSKNQVWLKGKRQLPL</sequence>
<proteinExistence type="predicted"/>
<reference evidence="2 3" key="1">
    <citation type="submission" date="2019-11" db="EMBL/GenBank/DDBJ databases">
        <title>Comparative genomics of hydrocarbon-degrading Desulfosarcina strains.</title>
        <authorList>
            <person name="Watanabe M."/>
            <person name="Kojima H."/>
            <person name="Fukui M."/>
        </authorList>
    </citation>
    <scope>NUCLEOTIDE SEQUENCE [LARGE SCALE GENOMIC DNA]</scope>
    <source>
        <strain evidence="2 3">28bB2T</strain>
    </source>
</reference>
<keyword evidence="1" id="KW-0732">Signal</keyword>
<dbReference type="Proteomes" id="UP000425960">
    <property type="component" value="Chromosome"/>
</dbReference>
<name>A0A5K8A0H9_9BACT</name>
<evidence type="ECO:0000313" key="2">
    <source>
        <dbReference type="EMBL" id="BBO86055.1"/>
    </source>
</evidence>
<evidence type="ECO:0000313" key="3">
    <source>
        <dbReference type="Proteomes" id="UP000425960"/>
    </source>
</evidence>
<dbReference type="AlphaFoldDB" id="A0A5K8A0H9"/>
<dbReference type="RefSeq" id="WP_155325481.1">
    <property type="nucleotide sequence ID" value="NZ_AP021876.1"/>
</dbReference>
<accession>A0A5K8A0H9</accession>